<feature type="non-terminal residue" evidence="1">
    <location>
        <position position="1"/>
    </location>
</feature>
<organism evidence="1 2">
    <name type="scientific">Hymenolepis diminuta</name>
    <name type="common">Rat tapeworm</name>
    <dbReference type="NCBI Taxonomy" id="6216"/>
    <lineage>
        <taxon>Eukaryota</taxon>
        <taxon>Metazoa</taxon>
        <taxon>Spiralia</taxon>
        <taxon>Lophotrochozoa</taxon>
        <taxon>Platyhelminthes</taxon>
        <taxon>Cestoda</taxon>
        <taxon>Eucestoda</taxon>
        <taxon>Cyclophyllidea</taxon>
        <taxon>Hymenolepididae</taxon>
        <taxon>Hymenolepis</taxon>
    </lineage>
</organism>
<accession>A0A564XWD4</accession>
<sequence>LTTLKLSTQPQYRNAFRTFVECVFDGKASTFSSIMRGEDGGRGYTPHGNFSLFPCTS</sequence>
<gene>
    <name evidence="1" type="ORF">WMSIL1_LOCUS32</name>
</gene>
<protein>
    <submittedName>
        <fullName evidence="1">Uncharacterized protein</fullName>
    </submittedName>
</protein>
<keyword evidence="2" id="KW-1185">Reference proteome</keyword>
<evidence type="ECO:0000313" key="1">
    <source>
        <dbReference type="EMBL" id="VUZ38583.1"/>
    </source>
</evidence>
<dbReference type="Proteomes" id="UP000321570">
    <property type="component" value="Unassembled WGS sequence"/>
</dbReference>
<name>A0A564XWD4_HYMDI</name>
<proteinExistence type="predicted"/>
<evidence type="ECO:0000313" key="2">
    <source>
        <dbReference type="Proteomes" id="UP000321570"/>
    </source>
</evidence>
<dbReference type="AlphaFoldDB" id="A0A564XWD4"/>
<dbReference type="EMBL" id="CABIJS010000002">
    <property type="protein sequence ID" value="VUZ38583.1"/>
    <property type="molecule type" value="Genomic_DNA"/>
</dbReference>
<reference evidence="1 2" key="1">
    <citation type="submission" date="2019-07" db="EMBL/GenBank/DDBJ databases">
        <authorList>
            <person name="Jastrzebski P J."/>
            <person name="Paukszto L."/>
            <person name="Jastrzebski P J."/>
        </authorList>
    </citation>
    <scope>NUCLEOTIDE SEQUENCE [LARGE SCALE GENOMIC DNA]</scope>
    <source>
        <strain evidence="1 2">WMS-il1</strain>
    </source>
</reference>